<evidence type="ECO:0000256" key="1">
    <source>
        <dbReference type="SAM" id="MobiDB-lite"/>
    </source>
</evidence>
<accession>A0A4C1UYA0</accession>
<comment type="caution">
    <text evidence="2">The sequence shown here is derived from an EMBL/GenBank/DDBJ whole genome shotgun (WGS) entry which is preliminary data.</text>
</comment>
<dbReference type="Proteomes" id="UP000299102">
    <property type="component" value="Unassembled WGS sequence"/>
</dbReference>
<feature type="region of interest" description="Disordered" evidence="1">
    <location>
        <begin position="32"/>
        <end position="54"/>
    </location>
</feature>
<dbReference type="AlphaFoldDB" id="A0A4C1UYA0"/>
<reference evidence="2 3" key="1">
    <citation type="journal article" date="2019" name="Commun. Biol.">
        <title>The bagworm genome reveals a unique fibroin gene that provides high tensile strength.</title>
        <authorList>
            <person name="Kono N."/>
            <person name="Nakamura H."/>
            <person name="Ohtoshi R."/>
            <person name="Tomita M."/>
            <person name="Numata K."/>
            <person name="Arakawa K."/>
        </authorList>
    </citation>
    <scope>NUCLEOTIDE SEQUENCE [LARGE SCALE GENOMIC DNA]</scope>
</reference>
<protein>
    <submittedName>
        <fullName evidence="2">Uncharacterized protein</fullName>
    </submittedName>
</protein>
<gene>
    <name evidence="2" type="ORF">EVAR_17961_1</name>
</gene>
<dbReference type="EMBL" id="BGZK01000246">
    <property type="protein sequence ID" value="GBP31471.1"/>
    <property type="molecule type" value="Genomic_DNA"/>
</dbReference>
<proteinExistence type="predicted"/>
<organism evidence="2 3">
    <name type="scientific">Eumeta variegata</name>
    <name type="common">Bagworm moth</name>
    <name type="synonym">Eumeta japonica</name>
    <dbReference type="NCBI Taxonomy" id="151549"/>
    <lineage>
        <taxon>Eukaryota</taxon>
        <taxon>Metazoa</taxon>
        <taxon>Ecdysozoa</taxon>
        <taxon>Arthropoda</taxon>
        <taxon>Hexapoda</taxon>
        <taxon>Insecta</taxon>
        <taxon>Pterygota</taxon>
        <taxon>Neoptera</taxon>
        <taxon>Endopterygota</taxon>
        <taxon>Lepidoptera</taxon>
        <taxon>Glossata</taxon>
        <taxon>Ditrysia</taxon>
        <taxon>Tineoidea</taxon>
        <taxon>Psychidae</taxon>
        <taxon>Oiketicinae</taxon>
        <taxon>Eumeta</taxon>
    </lineage>
</organism>
<sequence>MFDRFGRRPFRRRRSRVRSILTEFVRRQQRMREPFREQPEQMREPRHVSERRGRRLPRALRRSALVVVTAGHRDHLAVERPQNGGALVFVPRRAIPQYLRLVAVRVVRPVVVAIQH</sequence>
<feature type="compositionally biased region" description="Basic and acidic residues" evidence="1">
    <location>
        <begin position="32"/>
        <end position="51"/>
    </location>
</feature>
<evidence type="ECO:0000313" key="2">
    <source>
        <dbReference type="EMBL" id="GBP31471.1"/>
    </source>
</evidence>
<evidence type="ECO:0000313" key="3">
    <source>
        <dbReference type="Proteomes" id="UP000299102"/>
    </source>
</evidence>
<keyword evidence="3" id="KW-1185">Reference proteome</keyword>
<name>A0A4C1UYA0_EUMVA</name>